<dbReference type="InterPro" id="IPR051450">
    <property type="entry name" value="Gfo/Idh/MocA_Oxidoreductases"/>
</dbReference>
<dbReference type="SUPFAM" id="SSF51735">
    <property type="entry name" value="NAD(P)-binding Rossmann-fold domains"/>
    <property type="match status" value="1"/>
</dbReference>
<dbReference type="EMBL" id="DXCH01000068">
    <property type="protein sequence ID" value="HIZ06802.1"/>
    <property type="molecule type" value="Genomic_DNA"/>
</dbReference>
<comment type="caution">
    <text evidence="3">The sequence shown here is derived from an EMBL/GenBank/DDBJ whole genome shotgun (WGS) entry which is preliminary data.</text>
</comment>
<dbReference type="Gene3D" id="3.40.50.720">
    <property type="entry name" value="NAD(P)-binding Rossmann-like Domain"/>
    <property type="match status" value="1"/>
</dbReference>
<feature type="domain" description="Gfo/Idh/MocA-like oxidoreductase N-terminal" evidence="1">
    <location>
        <begin position="4"/>
        <end position="122"/>
    </location>
</feature>
<dbReference type="AlphaFoldDB" id="A0A9D2D1F3"/>
<reference evidence="3" key="1">
    <citation type="journal article" date="2021" name="PeerJ">
        <title>Extensive microbial diversity within the chicken gut microbiome revealed by metagenomics and culture.</title>
        <authorList>
            <person name="Gilroy R."/>
            <person name="Ravi A."/>
            <person name="Getino M."/>
            <person name="Pursley I."/>
            <person name="Horton D.L."/>
            <person name="Alikhan N.F."/>
            <person name="Baker D."/>
            <person name="Gharbi K."/>
            <person name="Hall N."/>
            <person name="Watson M."/>
            <person name="Adriaenssens E.M."/>
            <person name="Foster-Nyarko E."/>
            <person name="Jarju S."/>
            <person name="Secka A."/>
            <person name="Antonio M."/>
            <person name="Oren A."/>
            <person name="Chaudhuri R.R."/>
            <person name="La Ragione R."/>
            <person name="Hildebrand F."/>
            <person name="Pallen M.J."/>
        </authorList>
    </citation>
    <scope>NUCLEOTIDE SEQUENCE</scope>
    <source>
        <strain evidence="3">CHK192-9172</strain>
    </source>
</reference>
<dbReference type="InterPro" id="IPR055170">
    <property type="entry name" value="GFO_IDH_MocA-like_dom"/>
</dbReference>
<dbReference type="Pfam" id="PF01408">
    <property type="entry name" value="GFO_IDH_MocA"/>
    <property type="match status" value="1"/>
</dbReference>
<organism evidence="3 4">
    <name type="scientific">Candidatus Eubacterium avistercoris</name>
    <dbReference type="NCBI Taxonomy" id="2838567"/>
    <lineage>
        <taxon>Bacteria</taxon>
        <taxon>Bacillati</taxon>
        <taxon>Bacillota</taxon>
        <taxon>Clostridia</taxon>
        <taxon>Eubacteriales</taxon>
        <taxon>Eubacteriaceae</taxon>
        <taxon>Eubacterium</taxon>
    </lineage>
</organism>
<dbReference type="Pfam" id="PF22725">
    <property type="entry name" value="GFO_IDH_MocA_C3"/>
    <property type="match status" value="1"/>
</dbReference>
<protein>
    <submittedName>
        <fullName evidence="3">Gfo/Idh/MocA family oxidoreductase</fullName>
    </submittedName>
</protein>
<name>A0A9D2D1F3_9FIRM</name>
<reference evidence="3" key="2">
    <citation type="submission" date="2021-04" db="EMBL/GenBank/DDBJ databases">
        <authorList>
            <person name="Gilroy R."/>
        </authorList>
    </citation>
    <scope>NUCLEOTIDE SEQUENCE</scope>
    <source>
        <strain evidence="3">CHK192-9172</strain>
    </source>
</reference>
<gene>
    <name evidence="3" type="ORF">IAA08_02565</name>
</gene>
<feature type="domain" description="GFO/IDH/MocA-like oxidoreductase" evidence="2">
    <location>
        <begin position="133"/>
        <end position="250"/>
    </location>
</feature>
<accession>A0A9D2D1F3</accession>
<sequence>MKKIRAGMIGVGGFGKKRRELIRQSGVIELTAAYDLNPAALDECAAEDHVQPVGSYEDLLDFPGLEAVVISTGAKYHAEQAIAAMERGLHVFVEKPLCSTPDEMHRMIEVQKKTRRVVCVGHIDHYHDAFSTAIKRMIDSGELGKIATFEKTTCHNGGMVIQPGDWRGDPEKNPGGMLFQCGVHGIHELMFYFGPIKRVSCMMRYDVHTTLTSDVSICLLEFESGLIGTLNAYHVSPYRHTFNIFGTKSNIYTNSRVEGLQAYKQTTFLDNQNEAMVPFEITGESSPCESLKSFYKAIREGGEPYPSLLDGARALSVVFAADISAKTGKVADVPPLE</sequence>
<dbReference type="Proteomes" id="UP000824024">
    <property type="component" value="Unassembled WGS sequence"/>
</dbReference>
<evidence type="ECO:0000313" key="4">
    <source>
        <dbReference type="Proteomes" id="UP000824024"/>
    </source>
</evidence>
<evidence type="ECO:0000259" key="1">
    <source>
        <dbReference type="Pfam" id="PF01408"/>
    </source>
</evidence>
<evidence type="ECO:0000313" key="3">
    <source>
        <dbReference type="EMBL" id="HIZ06802.1"/>
    </source>
</evidence>
<dbReference type="SUPFAM" id="SSF55347">
    <property type="entry name" value="Glyceraldehyde-3-phosphate dehydrogenase-like, C-terminal domain"/>
    <property type="match status" value="1"/>
</dbReference>
<proteinExistence type="predicted"/>
<dbReference type="InterPro" id="IPR036291">
    <property type="entry name" value="NAD(P)-bd_dom_sf"/>
</dbReference>
<evidence type="ECO:0000259" key="2">
    <source>
        <dbReference type="Pfam" id="PF22725"/>
    </source>
</evidence>
<dbReference type="GO" id="GO:0000166">
    <property type="term" value="F:nucleotide binding"/>
    <property type="evidence" value="ECO:0007669"/>
    <property type="project" value="InterPro"/>
</dbReference>
<dbReference type="Gene3D" id="3.30.360.10">
    <property type="entry name" value="Dihydrodipicolinate Reductase, domain 2"/>
    <property type="match status" value="1"/>
</dbReference>
<dbReference type="PANTHER" id="PTHR43377:SF1">
    <property type="entry name" value="BILIVERDIN REDUCTASE A"/>
    <property type="match status" value="1"/>
</dbReference>
<dbReference type="PANTHER" id="PTHR43377">
    <property type="entry name" value="BILIVERDIN REDUCTASE A"/>
    <property type="match status" value="1"/>
</dbReference>
<dbReference type="InterPro" id="IPR000683">
    <property type="entry name" value="Gfo/Idh/MocA-like_OxRdtase_N"/>
</dbReference>